<proteinExistence type="predicted"/>
<feature type="domain" description="DUF6881" evidence="1">
    <location>
        <begin position="2"/>
        <end position="89"/>
    </location>
</feature>
<organism evidence="2 3">
    <name type="scientific">Nonomuraea montanisoli</name>
    <dbReference type="NCBI Taxonomy" id="2741721"/>
    <lineage>
        <taxon>Bacteria</taxon>
        <taxon>Bacillati</taxon>
        <taxon>Actinomycetota</taxon>
        <taxon>Actinomycetes</taxon>
        <taxon>Streptosporangiales</taxon>
        <taxon>Streptosporangiaceae</taxon>
        <taxon>Nonomuraea</taxon>
    </lineage>
</organism>
<evidence type="ECO:0000313" key="3">
    <source>
        <dbReference type="Proteomes" id="UP000586042"/>
    </source>
</evidence>
<keyword evidence="3" id="KW-1185">Reference proteome</keyword>
<comment type="caution">
    <text evidence="2">The sequence shown here is derived from an EMBL/GenBank/DDBJ whole genome shotgun (WGS) entry which is preliminary data.</text>
</comment>
<dbReference type="Proteomes" id="UP000586042">
    <property type="component" value="Unassembled WGS sequence"/>
</dbReference>
<dbReference type="RefSeq" id="WP_175587330.1">
    <property type="nucleotide sequence ID" value="NZ_JABWGN010000001.1"/>
</dbReference>
<sequence>MRYLKVIWRHDFDDYPVELYSELDNEGYEVRKVEIYRSGRRDYADFAKSTGQTGLGEIPVPSIEEIAEQEEFTPAWINADEFERVWDLAVLES</sequence>
<dbReference type="AlphaFoldDB" id="A0A7Y6M0X7"/>
<name>A0A7Y6M0X7_9ACTN</name>
<evidence type="ECO:0000259" key="1">
    <source>
        <dbReference type="Pfam" id="PF21812"/>
    </source>
</evidence>
<dbReference type="EMBL" id="JABWGN010000001">
    <property type="protein sequence ID" value="NUW29821.1"/>
    <property type="molecule type" value="Genomic_DNA"/>
</dbReference>
<accession>A0A7Y6M0X7</accession>
<dbReference type="Pfam" id="PF21812">
    <property type="entry name" value="DUF6881"/>
    <property type="match status" value="1"/>
</dbReference>
<dbReference type="InterPro" id="IPR049248">
    <property type="entry name" value="DUF6881"/>
</dbReference>
<protein>
    <recommendedName>
        <fullName evidence="1">DUF6881 domain-containing protein</fullName>
    </recommendedName>
</protein>
<gene>
    <name evidence="2" type="ORF">HTZ77_00015</name>
</gene>
<reference evidence="2 3" key="1">
    <citation type="submission" date="2020-06" db="EMBL/GenBank/DDBJ databases">
        <title>Nonomuraea sp. SMC257, a novel actinomycete isolated from soil.</title>
        <authorList>
            <person name="Chanama M."/>
        </authorList>
    </citation>
    <scope>NUCLEOTIDE SEQUENCE [LARGE SCALE GENOMIC DNA]</scope>
    <source>
        <strain evidence="2 3">SMC257</strain>
    </source>
</reference>
<evidence type="ECO:0000313" key="2">
    <source>
        <dbReference type="EMBL" id="NUW29821.1"/>
    </source>
</evidence>